<dbReference type="PANTHER" id="PTHR33737">
    <property type="entry name" value="OS05G0121800 PROTEIN"/>
    <property type="match status" value="1"/>
</dbReference>
<feature type="compositionally biased region" description="Polar residues" evidence="1">
    <location>
        <begin position="643"/>
        <end position="653"/>
    </location>
</feature>
<organism evidence="2 3">
    <name type="scientific">Paspalum notatum var. saurae</name>
    <dbReference type="NCBI Taxonomy" id="547442"/>
    <lineage>
        <taxon>Eukaryota</taxon>
        <taxon>Viridiplantae</taxon>
        <taxon>Streptophyta</taxon>
        <taxon>Embryophyta</taxon>
        <taxon>Tracheophyta</taxon>
        <taxon>Spermatophyta</taxon>
        <taxon>Magnoliopsida</taxon>
        <taxon>Liliopsida</taxon>
        <taxon>Poales</taxon>
        <taxon>Poaceae</taxon>
        <taxon>PACMAD clade</taxon>
        <taxon>Panicoideae</taxon>
        <taxon>Andropogonodae</taxon>
        <taxon>Paspaleae</taxon>
        <taxon>Paspalinae</taxon>
        <taxon>Paspalum</taxon>
    </lineage>
</organism>
<name>A0AAQ3UCU8_PASNO</name>
<evidence type="ECO:0000256" key="1">
    <source>
        <dbReference type="SAM" id="MobiDB-lite"/>
    </source>
</evidence>
<evidence type="ECO:0000313" key="3">
    <source>
        <dbReference type="Proteomes" id="UP001341281"/>
    </source>
</evidence>
<dbReference type="AlphaFoldDB" id="A0AAQ3UCU8"/>
<feature type="compositionally biased region" description="Basic and acidic residues" evidence="1">
    <location>
        <begin position="216"/>
        <end position="226"/>
    </location>
</feature>
<protein>
    <submittedName>
        <fullName evidence="2">Uncharacterized protein</fullName>
    </submittedName>
</protein>
<feature type="region of interest" description="Disordered" evidence="1">
    <location>
        <begin position="641"/>
        <end position="669"/>
    </location>
</feature>
<proteinExistence type="predicted"/>
<dbReference type="EMBL" id="CP144752">
    <property type="protein sequence ID" value="WVZ87937.1"/>
    <property type="molecule type" value="Genomic_DNA"/>
</dbReference>
<accession>A0AAQ3UCU8</accession>
<feature type="compositionally biased region" description="Polar residues" evidence="1">
    <location>
        <begin position="824"/>
        <end position="834"/>
    </location>
</feature>
<sequence>MASPSPSPSPSPRHLPTGSVQRYQLVWNSVHNMPGACGASNALWPMLLKRSGPPASYLCAPKMNPDKYVNSNLQRLAFSTTPQHNTGNKENISEDGAPTVLDCPAMMRKEGASPPIRKKKPAGFNLRKSIAWNPAFFTEEGVLDNSELSVLTGSQLLGGTGSPAAGVRGVMSSPFCRSGSACVRKGVAENSSRKLPAKYCTPERQGKKLFSSAKTPQKDQRREPMRKVPNSSSTAQMLRIPKNSQASLPTVPRNTTVLKSDIKFGPVKAEQIHSVPGLPPKSKVNPVSSGSSSSIVKDVVPAIMIIGEEASGSMKYKNFVPQPQISPSSAVHGPASTFAKPSALRMPSPSVGFFTQENAHVSHGDAAKRNEGRCFVGKGNTSVVKPPRYKLPEDLKSRHLTKPLSTQCTAASKLLVLPVTRESNPNNLVDSKMGSSSKAFSAHTAKYGHADNKKRPDVDCLLAGSGATTQPPIPENSDAARNSMPVVYSNTSHVERRPITEEIKPIENCYPNKVISICSSTIEPAEDSFSHKSTCSTKHIVGGTLSPSCISSQVCSTNDLTCQSKSESHSSAPIDLKNSYAEDTRAVSLSEGDYSTPCLDFLQGSDSCDHQNIECAASVKSTISAEQVPCCGSSRDEAPDLAESNSDFNNSLCNEDRSASSEPDTDGGMQLETNNALALKEILLDVGHGHNHKYRSTDCSPIKPEAPMPCVERRHTLSVEPNIEDKMVLDTDKLSALEGASRKEKNNALDRSRTNTIRKHNLKNLVPFTEEWLAVMEARGQEILEQKTGAVQNSPPDKTAPEPSPWSPVKRKAPDVGPFDCTKYSKNVRTSDAP</sequence>
<gene>
    <name evidence="2" type="ORF">U9M48_034511</name>
</gene>
<feature type="region of interest" description="Disordered" evidence="1">
    <location>
        <begin position="784"/>
        <end position="834"/>
    </location>
</feature>
<dbReference type="InterPro" id="IPR045882">
    <property type="entry name" value="GPT1/2"/>
</dbReference>
<reference evidence="2 3" key="1">
    <citation type="submission" date="2024-02" db="EMBL/GenBank/DDBJ databases">
        <title>High-quality chromosome-scale genome assembly of Pensacola bahiagrass (Paspalum notatum Flugge var. saurae).</title>
        <authorList>
            <person name="Vega J.M."/>
            <person name="Podio M."/>
            <person name="Orjuela J."/>
            <person name="Siena L.A."/>
            <person name="Pessino S.C."/>
            <person name="Combes M.C."/>
            <person name="Mariac C."/>
            <person name="Albertini E."/>
            <person name="Pupilli F."/>
            <person name="Ortiz J.P.A."/>
            <person name="Leblanc O."/>
        </authorList>
    </citation>
    <scope>NUCLEOTIDE SEQUENCE [LARGE SCALE GENOMIC DNA]</scope>
    <source>
        <strain evidence="2">R1</strain>
        <tissue evidence="2">Leaf</tissue>
    </source>
</reference>
<keyword evidence="3" id="KW-1185">Reference proteome</keyword>
<feature type="compositionally biased region" description="Polar residues" evidence="1">
    <location>
        <begin position="229"/>
        <end position="253"/>
    </location>
</feature>
<dbReference type="GO" id="GO:0008017">
    <property type="term" value="F:microtubule binding"/>
    <property type="evidence" value="ECO:0007669"/>
    <property type="project" value="InterPro"/>
</dbReference>
<feature type="region of interest" description="Disordered" evidence="1">
    <location>
        <begin position="198"/>
        <end position="253"/>
    </location>
</feature>
<evidence type="ECO:0000313" key="2">
    <source>
        <dbReference type="EMBL" id="WVZ87937.1"/>
    </source>
</evidence>
<dbReference type="Proteomes" id="UP001341281">
    <property type="component" value="Chromosome 08"/>
</dbReference>
<dbReference type="PANTHER" id="PTHR33737:SF2">
    <property type="entry name" value="OS12G0102700 PROTEIN"/>
    <property type="match status" value="1"/>
</dbReference>